<evidence type="ECO:0000256" key="4">
    <source>
        <dbReference type="PIRNR" id="PIRNR002756"/>
    </source>
</evidence>
<dbReference type="CDD" id="cd13565">
    <property type="entry name" value="PBP2_PstS"/>
    <property type="match status" value="1"/>
</dbReference>
<dbReference type="InterPro" id="IPR024370">
    <property type="entry name" value="PBP_domain"/>
</dbReference>
<evidence type="ECO:0000256" key="1">
    <source>
        <dbReference type="ARBA" id="ARBA00008725"/>
    </source>
</evidence>
<evidence type="ECO:0000313" key="9">
    <source>
        <dbReference type="Proteomes" id="UP000323410"/>
    </source>
</evidence>
<dbReference type="GO" id="GO:0043190">
    <property type="term" value="C:ATP-binding cassette (ABC) transporter complex"/>
    <property type="evidence" value="ECO:0007669"/>
    <property type="project" value="InterPro"/>
</dbReference>
<dbReference type="SUPFAM" id="SSF53850">
    <property type="entry name" value="Periplasmic binding protein-like II"/>
    <property type="match status" value="1"/>
</dbReference>
<dbReference type="Pfam" id="PF12849">
    <property type="entry name" value="PBP_like_2"/>
    <property type="match status" value="1"/>
</dbReference>
<evidence type="ECO:0000313" key="8">
    <source>
        <dbReference type="EMBL" id="TYD00563.1"/>
    </source>
</evidence>
<evidence type="ECO:0000256" key="6">
    <source>
        <dbReference type="SAM" id="SignalP"/>
    </source>
</evidence>
<evidence type="ECO:0000256" key="3">
    <source>
        <dbReference type="ARBA" id="ARBA00022592"/>
    </source>
</evidence>
<dbReference type="PIRSF" id="PIRSF002756">
    <property type="entry name" value="PstS"/>
    <property type="match status" value="1"/>
</dbReference>
<dbReference type="PANTHER" id="PTHR42996">
    <property type="entry name" value="PHOSPHATE-BINDING PROTEIN PSTS"/>
    <property type="match status" value="1"/>
</dbReference>
<dbReference type="GO" id="GO:0042301">
    <property type="term" value="F:phosphate ion binding"/>
    <property type="evidence" value="ECO:0007669"/>
    <property type="project" value="InterPro"/>
</dbReference>
<dbReference type="NCBIfam" id="TIGR00975">
    <property type="entry name" value="3a0107s03"/>
    <property type="match status" value="1"/>
</dbReference>
<keyword evidence="2 4" id="KW-0813">Transport</keyword>
<comment type="similarity">
    <text evidence="1 4">Belongs to the PstS family.</text>
</comment>
<name>A0A5D0XUR1_9MICC</name>
<keyword evidence="6" id="KW-0732">Signal</keyword>
<accession>A0A5D0XUR1</accession>
<reference evidence="8 9" key="1">
    <citation type="submission" date="2019-08" db="EMBL/GenBank/DDBJ databases">
        <title>Genone of Arthrobacter echini P9.</title>
        <authorList>
            <person name="Bowman J.P."/>
        </authorList>
    </citation>
    <scope>NUCLEOTIDE SEQUENCE [LARGE SCALE GENOMIC DNA]</scope>
    <source>
        <strain evidence="8 9">P9</strain>
    </source>
</reference>
<keyword evidence="9" id="KW-1185">Reference proteome</keyword>
<feature type="signal peptide" evidence="6">
    <location>
        <begin position="1"/>
        <end position="25"/>
    </location>
</feature>
<proteinExistence type="inferred from homology"/>
<evidence type="ECO:0000256" key="5">
    <source>
        <dbReference type="PIRSR" id="PIRSR002756-1"/>
    </source>
</evidence>
<dbReference type="InterPro" id="IPR005673">
    <property type="entry name" value="ABC_phos-bd_PstS"/>
</dbReference>
<feature type="binding site" evidence="5">
    <location>
        <begin position="54"/>
        <end position="56"/>
    </location>
    <ligand>
        <name>phosphate</name>
        <dbReference type="ChEBI" id="CHEBI:43474"/>
    </ligand>
</feature>
<keyword evidence="3 4" id="KW-0592">Phosphate transport</keyword>
<dbReference type="PROSITE" id="PS51257">
    <property type="entry name" value="PROKAR_LIPOPROTEIN"/>
    <property type="match status" value="1"/>
</dbReference>
<dbReference type="GO" id="GO:0035435">
    <property type="term" value="P:phosphate ion transmembrane transport"/>
    <property type="evidence" value="ECO:0007669"/>
    <property type="project" value="InterPro"/>
</dbReference>
<feature type="binding site" evidence="5">
    <location>
        <begin position="189"/>
        <end position="191"/>
    </location>
    <ligand>
        <name>phosphate</name>
        <dbReference type="ChEBI" id="CHEBI:43474"/>
    </ligand>
</feature>
<feature type="binding site" evidence="5">
    <location>
        <position position="84"/>
    </location>
    <ligand>
        <name>phosphate</name>
        <dbReference type="ChEBI" id="CHEBI:43474"/>
    </ligand>
</feature>
<protein>
    <recommendedName>
        <fullName evidence="4">Phosphate-binding protein</fullName>
    </recommendedName>
</protein>
<dbReference type="AlphaFoldDB" id="A0A5D0XUR1"/>
<dbReference type="RefSeq" id="WP_148599863.1">
    <property type="nucleotide sequence ID" value="NZ_VSLD01000001.1"/>
</dbReference>
<evidence type="ECO:0000259" key="7">
    <source>
        <dbReference type="Pfam" id="PF12849"/>
    </source>
</evidence>
<feature type="binding site" evidence="5">
    <location>
        <position position="102"/>
    </location>
    <ligand>
        <name>phosphate</name>
        <dbReference type="ChEBI" id="CHEBI:43474"/>
    </ligand>
</feature>
<gene>
    <name evidence="8" type="primary">pstS</name>
    <name evidence="8" type="ORF">FQ377_03795</name>
</gene>
<dbReference type="Proteomes" id="UP000323410">
    <property type="component" value="Unassembled WGS sequence"/>
</dbReference>
<dbReference type="Gene3D" id="3.40.190.10">
    <property type="entry name" value="Periplasmic binding protein-like II"/>
    <property type="match status" value="2"/>
</dbReference>
<comment type="caution">
    <text evidence="8">The sequence shown here is derived from an EMBL/GenBank/DDBJ whole genome shotgun (WGS) entry which is preliminary data.</text>
</comment>
<sequence length="373" mass="38169">MAPVRNRAPAVSLALAAALALTACGSDYPLGAEQEAAAENGDTSLKGAITGAGSSAQGPAMDAWRAGFSTLYPRAQVQYSPDGSGAGRGALLAGAVSFAGSDAYLSDEELVESREACGPGGAFNIPAYVSPISVAFNLPGITELNLDAGTIAQIFRGEITRWDDPAIAAQNEVDLPDLAISAVSRSDDSGTTENFTDYLHAVVPEIWTEEADGTWPSGLDNENAKGNAGVVSTVAGTEGAITYADDSAVGDPLGRAALRVGDAYVPVSADAAAAAVDLAGRVPGRADYDIALDLDRSTREPGVYPLVLVSYHVYCARYENESTADVVRTFGTYAVSAEGQAEAAEAAKSSPISAELSRQATDAIATIEVGDIP</sequence>
<feature type="chain" id="PRO_5038635072" description="Phosphate-binding protein" evidence="6">
    <location>
        <begin position="26"/>
        <end position="373"/>
    </location>
</feature>
<dbReference type="PANTHER" id="PTHR42996:SF1">
    <property type="entry name" value="PHOSPHATE-BINDING PROTEIN PSTS"/>
    <property type="match status" value="1"/>
</dbReference>
<evidence type="ECO:0000256" key="2">
    <source>
        <dbReference type="ARBA" id="ARBA00022448"/>
    </source>
</evidence>
<organism evidence="8 9">
    <name type="scientific">Arthrobacter echini</name>
    <dbReference type="NCBI Taxonomy" id="1529066"/>
    <lineage>
        <taxon>Bacteria</taxon>
        <taxon>Bacillati</taxon>
        <taxon>Actinomycetota</taxon>
        <taxon>Actinomycetes</taxon>
        <taxon>Micrococcales</taxon>
        <taxon>Micrococcaceae</taxon>
        <taxon>Arthrobacter</taxon>
    </lineage>
</organism>
<feature type="domain" description="PBP" evidence="7">
    <location>
        <begin position="42"/>
        <end position="338"/>
    </location>
</feature>
<dbReference type="InterPro" id="IPR050962">
    <property type="entry name" value="Phosphate-bind_PstS"/>
</dbReference>
<dbReference type="EMBL" id="VSLD01000001">
    <property type="protein sequence ID" value="TYD00563.1"/>
    <property type="molecule type" value="Genomic_DNA"/>
</dbReference>
<dbReference type="OrthoDB" id="9801510at2"/>